<organism evidence="3 4">
    <name type="scientific">Janthinobacterium fluminis</name>
    <dbReference type="NCBI Taxonomy" id="2987524"/>
    <lineage>
        <taxon>Bacteria</taxon>
        <taxon>Pseudomonadati</taxon>
        <taxon>Pseudomonadota</taxon>
        <taxon>Betaproteobacteria</taxon>
        <taxon>Burkholderiales</taxon>
        <taxon>Oxalobacteraceae</taxon>
        <taxon>Janthinobacterium</taxon>
    </lineage>
</organism>
<feature type="signal peptide" evidence="1">
    <location>
        <begin position="1"/>
        <end position="24"/>
    </location>
</feature>
<dbReference type="EMBL" id="JAQQXR010000005">
    <property type="protein sequence ID" value="MDC8759022.1"/>
    <property type="molecule type" value="Genomic_DNA"/>
</dbReference>
<keyword evidence="1" id="KW-0732">Signal</keyword>
<dbReference type="InterPro" id="IPR009739">
    <property type="entry name" value="LprI-like_N"/>
</dbReference>
<comment type="caution">
    <text evidence="3">The sequence shown here is derived from an EMBL/GenBank/DDBJ whole genome shotgun (WGS) entry which is preliminary data.</text>
</comment>
<keyword evidence="4" id="KW-1185">Reference proteome</keyword>
<gene>
    <name evidence="3" type="ORF">OIK44_15685</name>
</gene>
<sequence length="352" mass="37918">MKPSTALCNALLLAGVLTAGAVFSADAPIYPNTSGMGDVPKGAEWYRQCLRVEKAMPPAADLPDAQSVAALKGCNAEERYYDTRNKVGASAADWQQVRQCAFAKGDDGVLMMLYANGLGVVRHPELALKYACSLPGAGAEMDGRVEHLLALGKGGKAETFDLCDDITSGYMQGVCTAIGERQQAKARGRQLGAVVQGWPPQHKAALDTAQLALDAFARARGDEETDLSGTARAAMAIAATAAEATLFAQDIRDFEQGKTPRHSAAQFAAADRELNAIYQKIMKLPGTGEQGLVSPYTTVTKDNVRHTQRAWLKYRDALVRFGALRYPLVPVQAWQAMLTQRRVQQLHELAQP</sequence>
<reference evidence="3 4" key="1">
    <citation type="submission" date="2022-10" db="EMBL/GenBank/DDBJ databases">
        <title>Janthinobacterium sp. hw3 Genome sequencing.</title>
        <authorList>
            <person name="Park S."/>
        </authorList>
    </citation>
    <scope>NUCLEOTIDE SEQUENCE [LARGE SCALE GENOMIC DNA]</scope>
    <source>
        <strain evidence="4">hw3</strain>
    </source>
</reference>
<dbReference type="Proteomes" id="UP001221208">
    <property type="component" value="Unassembled WGS sequence"/>
</dbReference>
<protein>
    <submittedName>
        <fullName evidence="3">Lysozyme inhibitor LprI family protein</fullName>
    </submittedName>
</protein>
<evidence type="ECO:0000259" key="2">
    <source>
        <dbReference type="Pfam" id="PF07007"/>
    </source>
</evidence>
<evidence type="ECO:0000313" key="4">
    <source>
        <dbReference type="Proteomes" id="UP001221208"/>
    </source>
</evidence>
<feature type="domain" description="Lysozyme inhibitor LprI-like N-terminal" evidence="2">
    <location>
        <begin position="263"/>
        <end position="346"/>
    </location>
</feature>
<evidence type="ECO:0000256" key="1">
    <source>
        <dbReference type="SAM" id="SignalP"/>
    </source>
</evidence>
<dbReference type="Gene3D" id="1.20.1270.180">
    <property type="match status" value="1"/>
</dbReference>
<proteinExistence type="predicted"/>
<accession>A0ABT5K215</accession>
<dbReference type="Pfam" id="PF07007">
    <property type="entry name" value="LprI"/>
    <property type="match status" value="1"/>
</dbReference>
<feature type="chain" id="PRO_5045289056" evidence="1">
    <location>
        <begin position="25"/>
        <end position="352"/>
    </location>
</feature>
<name>A0ABT5K215_9BURK</name>
<evidence type="ECO:0000313" key="3">
    <source>
        <dbReference type="EMBL" id="MDC8759022.1"/>
    </source>
</evidence>
<dbReference type="RefSeq" id="WP_273671947.1">
    <property type="nucleotide sequence ID" value="NZ_JAQQXR010000005.1"/>
</dbReference>